<dbReference type="EMBL" id="QJSW01000023">
    <property type="protein sequence ID" value="PYE44386.1"/>
    <property type="molecule type" value="Genomic_DNA"/>
</dbReference>
<dbReference type="AlphaFoldDB" id="A0A2V4V6C6"/>
<name>A0A2V4V6C6_PAEBA</name>
<reference evidence="1 3" key="1">
    <citation type="submission" date="2018-06" db="EMBL/GenBank/DDBJ databases">
        <title>Genomic Encyclopedia of Type Strains, Phase III (KMG-III): the genomes of soil and plant-associated and newly described type strains.</title>
        <authorList>
            <person name="Whitman W."/>
        </authorList>
    </citation>
    <scope>NUCLEOTIDE SEQUENCE [LARGE SCALE GENOMIC DNA]</scope>
    <source>
        <strain evidence="1 3">CECT 7022</strain>
    </source>
</reference>
<evidence type="ECO:0000313" key="4">
    <source>
        <dbReference type="Proteomes" id="UP000509327"/>
    </source>
</evidence>
<evidence type="ECO:0000313" key="1">
    <source>
        <dbReference type="EMBL" id="PYE44386.1"/>
    </source>
</evidence>
<keyword evidence="4" id="KW-1185">Reference proteome</keyword>
<gene>
    <name evidence="1" type="ORF">DFQ00_12325</name>
    <name evidence="2" type="ORF">HUB98_18325</name>
</gene>
<protein>
    <submittedName>
        <fullName evidence="1">Uncharacterized protein</fullName>
    </submittedName>
</protein>
<dbReference type="OrthoDB" id="2893237at2"/>
<sequence length="255" mass="29730">MEQYKFKPEHSQMIVKAIIEGYREYIEHRIDRRERMEISSAFAWTKGNFIESKIAKNFKEYDGQAFTHKKSKAGLTWDYLQFTHKDSKVLFLIKNAAYFNEKCFSRAKLPTGVDRKGALRTYLHDLSKINADLDFPVDPSFHDESDQSETVVQLSLPIQLSQVTRVKEEIKQLSSMYNEFHILTYAMDDAYQISRVKHYLPNPHDNIAYFIEDLSDLISGAELDDREREVLAPDSEGMLDPAAYDIEILEEERQG</sequence>
<accession>A0A2V4V6C6</accession>
<proteinExistence type="predicted"/>
<evidence type="ECO:0000313" key="3">
    <source>
        <dbReference type="Proteomes" id="UP000247790"/>
    </source>
</evidence>
<dbReference type="Proteomes" id="UP000509327">
    <property type="component" value="Chromosome"/>
</dbReference>
<dbReference type="RefSeq" id="WP_110898968.1">
    <property type="nucleotide sequence ID" value="NZ_CP054614.1"/>
</dbReference>
<evidence type="ECO:0000313" key="2">
    <source>
        <dbReference type="EMBL" id="QKS58048.1"/>
    </source>
</evidence>
<organism evidence="1 3">
    <name type="scientific">Paenibacillus barcinonensis</name>
    <dbReference type="NCBI Taxonomy" id="198119"/>
    <lineage>
        <taxon>Bacteria</taxon>
        <taxon>Bacillati</taxon>
        <taxon>Bacillota</taxon>
        <taxon>Bacilli</taxon>
        <taxon>Bacillales</taxon>
        <taxon>Paenibacillaceae</taxon>
        <taxon>Paenibacillus</taxon>
    </lineage>
</organism>
<reference evidence="2 4" key="2">
    <citation type="submission" date="2020-06" db="EMBL/GenBank/DDBJ databases">
        <title>Complete genome of Paenibacillus barcinonensis KACC11450.</title>
        <authorList>
            <person name="Kim M."/>
            <person name="Park Y.-J."/>
            <person name="Shin J.-H."/>
        </authorList>
    </citation>
    <scope>NUCLEOTIDE SEQUENCE [LARGE SCALE GENOMIC DNA]</scope>
    <source>
        <strain evidence="2 4">KACC11450</strain>
    </source>
</reference>
<dbReference type="Proteomes" id="UP000247790">
    <property type="component" value="Unassembled WGS sequence"/>
</dbReference>
<dbReference type="EMBL" id="CP054614">
    <property type="protein sequence ID" value="QKS58048.1"/>
    <property type="molecule type" value="Genomic_DNA"/>
</dbReference>